<dbReference type="InterPro" id="IPR002734">
    <property type="entry name" value="RibDG_C"/>
</dbReference>
<accession>A0A561BLN3</accession>
<dbReference type="Proteomes" id="UP000318380">
    <property type="component" value="Unassembled WGS sequence"/>
</dbReference>
<dbReference type="InterPro" id="IPR050765">
    <property type="entry name" value="Riboflavin_Biosynth_HTPR"/>
</dbReference>
<dbReference type="Pfam" id="PF01872">
    <property type="entry name" value="RibD_C"/>
    <property type="match status" value="1"/>
</dbReference>
<feature type="domain" description="Bacterial bifunctional deaminase-reductase C-terminal" evidence="1">
    <location>
        <begin position="3"/>
        <end position="176"/>
    </location>
</feature>
<proteinExistence type="predicted"/>
<dbReference type="GO" id="GO:0009231">
    <property type="term" value="P:riboflavin biosynthetic process"/>
    <property type="evidence" value="ECO:0007669"/>
    <property type="project" value="InterPro"/>
</dbReference>
<dbReference type="InterPro" id="IPR024072">
    <property type="entry name" value="DHFR-like_dom_sf"/>
</dbReference>
<dbReference type="PANTHER" id="PTHR38011:SF11">
    <property type="entry name" value="2,5-DIAMINO-6-RIBOSYLAMINO-4(3H)-PYRIMIDINONE 5'-PHOSPHATE REDUCTASE"/>
    <property type="match status" value="1"/>
</dbReference>
<dbReference type="Gene3D" id="3.40.430.10">
    <property type="entry name" value="Dihydrofolate Reductase, subunit A"/>
    <property type="match status" value="1"/>
</dbReference>
<keyword evidence="3" id="KW-1185">Reference proteome</keyword>
<sequence>MRKIVFYVHTSVDGYIEGPNGEFDWPVMGPELSAYAMTLNERTGTFLYGRVVWDMMSGYWPEVESISDHPHDLEFAPVWRKTPKVVVSTTLESADWDTTVVHSIEELAALKEGTGSDLLLSGGSALASALTEQGLIDEYHVVIHPVLLGGGKRLFPEGRSRRPLELQESRVFDGRTTLMVHRPAAS</sequence>
<dbReference type="GO" id="GO:0008703">
    <property type="term" value="F:5-amino-6-(5-phosphoribosylamino)uracil reductase activity"/>
    <property type="evidence" value="ECO:0007669"/>
    <property type="project" value="InterPro"/>
</dbReference>
<gene>
    <name evidence="2" type="ORF">FB561_0882</name>
</gene>
<dbReference type="PANTHER" id="PTHR38011">
    <property type="entry name" value="DIHYDROFOLATE REDUCTASE FAMILY PROTEIN (AFU_ORTHOLOGUE AFUA_8G06820)"/>
    <property type="match status" value="1"/>
</dbReference>
<dbReference type="EMBL" id="VIVK01000001">
    <property type="protein sequence ID" value="TWD79816.1"/>
    <property type="molecule type" value="Genomic_DNA"/>
</dbReference>
<dbReference type="OrthoDB" id="3471498at2"/>
<evidence type="ECO:0000313" key="3">
    <source>
        <dbReference type="Proteomes" id="UP000318380"/>
    </source>
</evidence>
<evidence type="ECO:0000313" key="2">
    <source>
        <dbReference type="EMBL" id="TWD79816.1"/>
    </source>
</evidence>
<dbReference type="RefSeq" id="WP_145803261.1">
    <property type="nucleotide sequence ID" value="NZ_VIVK01000001.1"/>
</dbReference>
<protein>
    <submittedName>
        <fullName evidence="2">Dihydrofolate reductase</fullName>
    </submittedName>
</protein>
<dbReference type="AlphaFoldDB" id="A0A561BLN3"/>
<name>A0A561BLN3_9ACTN</name>
<reference evidence="2 3" key="1">
    <citation type="submission" date="2019-06" db="EMBL/GenBank/DDBJ databases">
        <title>Sequencing the genomes of 1000 actinobacteria strains.</title>
        <authorList>
            <person name="Klenk H.-P."/>
        </authorList>
    </citation>
    <scope>NUCLEOTIDE SEQUENCE [LARGE SCALE GENOMIC DNA]</scope>
    <source>
        <strain evidence="2 3">DSM 24683</strain>
    </source>
</reference>
<organism evidence="2 3">
    <name type="scientific">Kribbella amoyensis</name>
    <dbReference type="NCBI Taxonomy" id="996641"/>
    <lineage>
        <taxon>Bacteria</taxon>
        <taxon>Bacillati</taxon>
        <taxon>Actinomycetota</taxon>
        <taxon>Actinomycetes</taxon>
        <taxon>Propionibacteriales</taxon>
        <taxon>Kribbellaceae</taxon>
        <taxon>Kribbella</taxon>
    </lineage>
</organism>
<evidence type="ECO:0000259" key="1">
    <source>
        <dbReference type="Pfam" id="PF01872"/>
    </source>
</evidence>
<dbReference type="SUPFAM" id="SSF53597">
    <property type="entry name" value="Dihydrofolate reductase-like"/>
    <property type="match status" value="1"/>
</dbReference>
<comment type="caution">
    <text evidence="2">The sequence shown here is derived from an EMBL/GenBank/DDBJ whole genome shotgun (WGS) entry which is preliminary data.</text>
</comment>